<accession>A0A6J7EGT0</accession>
<gene>
    <name evidence="2" type="ORF">UFOPK3423_01302</name>
</gene>
<keyword evidence="1" id="KW-1133">Transmembrane helix</keyword>
<name>A0A6J7EGT0_9ZZZZ</name>
<dbReference type="AlphaFoldDB" id="A0A6J7EGT0"/>
<keyword evidence="1" id="KW-0472">Membrane</keyword>
<sequence length="53" mass="5648">MGLAIIVTFALCLWVVLWSIGAKSFDGALLALIIVVAGAGIRMLISRRDTSED</sequence>
<evidence type="ECO:0000313" key="2">
    <source>
        <dbReference type="EMBL" id="CAB4880465.1"/>
    </source>
</evidence>
<feature type="transmembrane region" description="Helical" evidence="1">
    <location>
        <begin position="29"/>
        <end position="45"/>
    </location>
</feature>
<protein>
    <submittedName>
        <fullName evidence="2">Unannotated protein</fullName>
    </submittedName>
</protein>
<keyword evidence="1" id="KW-0812">Transmembrane</keyword>
<proteinExistence type="predicted"/>
<dbReference type="EMBL" id="CAFBLQ010000163">
    <property type="protein sequence ID" value="CAB4880465.1"/>
    <property type="molecule type" value="Genomic_DNA"/>
</dbReference>
<reference evidence="2" key="1">
    <citation type="submission" date="2020-05" db="EMBL/GenBank/DDBJ databases">
        <authorList>
            <person name="Chiriac C."/>
            <person name="Salcher M."/>
            <person name="Ghai R."/>
            <person name="Kavagutti S V."/>
        </authorList>
    </citation>
    <scope>NUCLEOTIDE SEQUENCE</scope>
</reference>
<evidence type="ECO:0000256" key="1">
    <source>
        <dbReference type="SAM" id="Phobius"/>
    </source>
</evidence>
<organism evidence="2">
    <name type="scientific">freshwater metagenome</name>
    <dbReference type="NCBI Taxonomy" id="449393"/>
    <lineage>
        <taxon>unclassified sequences</taxon>
        <taxon>metagenomes</taxon>
        <taxon>ecological metagenomes</taxon>
    </lineage>
</organism>